<evidence type="ECO:0000256" key="2">
    <source>
        <dbReference type="ARBA" id="ARBA00007476"/>
    </source>
</evidence>
<dbReference type="Gene3D" id="3.30.460.10">
    <property type="entry name" value="Beta Polymerase, domain 2"/>
    <property type="match status" value="1"/>
</dbReference>
<comment type="similarity">
    <text evidence="2">Belongs to the RelA/SpoT family.</text>
</comment>
<dbReference type="AlphaFoldDB" id="A0A0R3JX03"/>
<reference evidence="9 10" key="1">
    <citation type="submission" date="2015-09" db="EMBL/GenBank/DDBJ databases">
        <title>Draft genome sequence of a Caloramator mitchellensis, a moderate thermophile from the Great Artesian Basin of Australia.</title>
        <authorList>
            <person name="Patel B.K."/>
        </authorList>
    </citation>
    <scope>NUCLEOTIDE SEQUENCE [LARGE SCALE GENOMIC DNA]</scope>
    <source>
        <strain evidence="9 10">VF08</strain>
    </source>
</reference>
<name>A0A0R3JX03_CALMK</name>
<dbReference type="Pfam" id="PF04607">
    <property type="entry name" value="RelA_SpoT"/>
    <property type="match status" value="1"/>
</dbReference>
<comment type="caution">
    <text evidence="9">The sequence shown here is derived from an EMBL/GenBank/DDBJ whole genome shotgun (WGS) entry which is preliminary data.</text>
</comment>
<keyword evidence="5" id="KW-0547">Nucleotide-binding</keyword>
<evidence type="ECO:0000256" key="1">
    <source>
        <dbReference type="ARBA" id="ARBA00004976"/>
    </source>
</evidence>
<dbReference type="FunFam" id="3.30.460.10:FF:000012">
    <property type="entry name" value="GTP pyrophosphokinase YjbM"/>
    <property type="match status" value="1"/>
</dbReference>
<dbReference type="RefSeq" id="WP_057976247.1">
    <property type="nucleotide sequence ID" value="NZ_LKHP01000001.1"/>
</dbReference>
<dbReference type="OrthoDB" id="9789634at2"/>
<gene>
    <name evidence="9" type="primary">yjbM</name>
    <name evidence="9" type="ORF">ABG79_00234</name>
</gene>
<proteinExistence type="inferred from homology"/>
<dbReference type="UniPathway" id="UPA00908">
    <property type="reaction ID" value="UER00884"/>
</dbReference>
<evidence type="ECO:0000256" key="3">
    <source>
        <dbReference type="ARBA" id="ARBA00011881"/>
    </source>
</evidence>
<keyword evidence="7" id="KW-0067">ATP-binding</keyword>
<dbReference type="Proteomes" id="UP000052015">
    <property type="component" value="Unassembled WGS sequence"/>
</dbReference>
<dbReference type="STRING" id="908809.ABG79_00234"/>
<evidence type="ECO:0000256" key="5">
    <source>
        <dbReference type="ARBA" id="ARBA00022741"/>
    </source>
</evidence>
<sequence length="272" mass="32203">MLVKDWKEFLIPYEQAVEELKIKFKSIRKQYRSKNEYSPIEFVTGRVKEISSILEKAKKLDIPLNKIAQEMEDIAGIRIMCQFVEDIYKVVQTIRQRDGKDLKIVYEKDYVKNKKDSGYRSYHVIIKYPVQTTEGEVEILAEIQIRTLAMNFWATVEHSLNYKYKQSIPDEVKERLRRASELAFLLDQEMSEIKEEIIEAQKMFEIKSSIISDILDDIITLYSLGKISESTDYQDKFNRLLESGNIIELKELLDELNEKVQQTRLHLFQLEE</sequence>
<protein>
    <submittedName>
        <fullName evidence="9">GTP pyrophosphokinase YjbM</fullName>
        <ecNumber evidence="9">2.7.6.5</ecNumber>
    </submittedName>
</protein>
<keyword evidence="10" id="KW-1185">Reference proteome</keyword>
<dbReference type="SMART" id="SM00954">
    <property type="entry name" value="RelA_SpoT"/>
    <property type="match status" value="1"/>
</dbReference>
<keyword evidence="6 9" id="KW-0418">Kinase</keyword>
<dbReference type="GO" id="GO:0015970">
    <property type="term" value="P:guanosine tetraphosphate biosynthetic process"/>
    <property type="evidence" value="ECO:0007669"/>
    <property type="project" value="UniProtKB-UniPathway"/>
</dbReference>
<organism evidence="9 10">
    <name type="scientific">Caloramator mitchellensis</name>
    <dbReference type="NCBI Taxonomy" id="908809"/>
    <lineage>
        <taxon>Bacteria</taxon>
        <taxon>Bacillati</taxon>
        <taxon>Bacillota</taxon>
        <taxon>Clostridia</taxon>
        <taxon>Eubacteriales</taxon>
        <taxon>Clostridiaceae</taxon>
        <taxon>Caloramator</taxon>
    </lineage>
</organism>
<evidence type="ECO:0000256" key="4">
    <source>
        <dbReference type="ARBA" id="ARBA00022679"/>
    </source>
</evidence>
<dbReference type="PANTHER" id="PTHR47837">
    <property type="entry name" value="GTP PYROPHOSPHOKINASE YJBM"/>
    <property type="match status" value="1"/>
</dbReference>
<dbReference type="PANTHER" id="PTHR47837:SF1">
    <property type="entry name" value="GTP PYROPHOSPHOKINASE YJBM"/>
    <property type="match status" value="1"/>
</dbReference>
<evidence type="ECO:0000256" key="6">
    <source>
        <dbReference type="ARBA" id="ARBA00022777"/>
    </source>
</evidence>
<dbReference type="InterPro" id="IPR007685">
    <property type="entry name" value="RelA_SpoT"/>
</dbReference>
<dbReference type="EC" id="2.7.6.5" evidence="9"/>
<comment type="subunit">
    <text evidence="3">Homotetramer.</text>
</comment>
<evidence type="ECO:0000259" key="8">
    <source>
        <dbReference type="SMART" id="SM00954"/>
    </source>
</evidence>
<keyword evidence="4 9" id="KW-0808">Transferase</keyword>
<evidence type="ECO:0000256" key="7">
    <source>
        <dbReference type="ARBA" id="ARBA00022840"/>
    </source>
</evidence>
<dbReference type="SUPFAM" id="SSF81301">
    <property type="entry name" value="Nucleotidyltransferase"/>
    <property type="match status" value="1"/>
</dbReference>
<dbReference type="CDD" id="cd05399">
    <property type="entry name" value="NT_Rel-Spo_like"/>
    <property type="match status" value="1"/>
</dbReference>
<feature type="domain" description="RelA/SpoT" evidence="8">
    <location>
        <begin position="45"/>
        <end position="168"/>
    </location>
</feature>
<dbReference type="InterPro" id="IPR052366">
    <property type="entry name" value="GTP_Pyrophosphokinase"/>
</dbReference>
<dbReference type="GO" id="GO:0008728">
    <property type="term" value="F:GTP diphosphokinase activity"/>
    <property type="evidence" value="ECO:0007669"/>
    <property type="project" value="UniProtKB-EC"/>
</dbReference>
<dbReference type="InterPro" id="IPR043519">
    <property type="entry name" value="NT_sf"/>
</dbReference>
<dbReference type="PATRIC" id="fig|908809.3.peg.235"/>
<accession>A0A0R3JX03</accession>
<evidence type="ECO:0000313" key="10">
    <source>
        <dbReference type="Proteomes" id="UP000052015"/>
    </source>
</evidence>
<evidence type="ECO:0000313" key="9">
    <source>
        <dbReference type="EMBL" id="KRQ88067.1"/>
    </source>
</evidence>
<dbReference type="GO" id="GO:0005524">
    <property type="term" value="F:ATP binding"/>
    <property type="evidence" value="ECO:0007669"/>
    <property type="project" value="UniProtKB-KW"/>
</dbReference>
<dbReference type="GO" id="GO:0016301">
    <property type="term" value="F:kinase activity"/>
    <property type="evidence" value="ECO:0007669"/>
    <property type="project" value="UniProtKB-KW"/>
</dbReference>
<dbReference type="Gene3D" id="1.10.287.860">
    <property type="entry name" value="Nucleotidyltransferase"/>
    <property type="match status" value="1"/>
</dbReference>
<comment type="pathway">
    <text evidence="1">Purine metabolism; ppGpp biosynthesis; ppGpp from GTP: step 1/2.</text>
</comment>
<dbReference type="EMBL" id="LKHP01000001">
    <property type="protein sequence ID" value="KRQ88067.1"/>
    <property type="molecule type" value="Genomic_DNA"/>
</dbReference>